<organism evidence="1">
    <name type="scientific">Medicago truncatula</name>
    <name type="common">Barrel medic</name>
    <name type="synonym">Medicago tribuloides</name>
    <dbReference type="NCBI Taxonomy" id="3880"/>
    <lineage>
        <taxon>Eukaryota</taxon>
        <taxon>Viridiplantae</taxon>
        <taxon>Streptophyta</taxon>
        <taxon>Embryophyta</taxon>
        <taxon>Tracheophyta</taxon>
        <taxon>Spermatophyta</taxon>
        <taxon>Magnoliopsida</taxon>
        <taxon>eudicotyledons</taxon>
        <taxon>Gunneridae</taxon>
        <taxon>Pentapetalae</taxon>
        <taxon>rosids</taxon>
        <taxon>fabids</taxon>
        <taxon>Fabales</taxon>
        <taxon>Fabaceae</taxon>
        <taxon>Papilionoideae</taxon>
        <taxon>50 kb inversion clade</taxon>
        <taxon>NPAAA clade</taxon>
        <taxon>Hologalegina</taxon>
        <taxon>IRL clade</taxon>
        <taxon>Trifolieae</taxon>
        <taxon>Medicago</taxon>
    </lineage>
</organism>
<comment type="caution">
    <text evidence="1">The sequence shown here is derived from an EMBL/GenBank/DDBJ whole genome shotgun (WGS) entry which is preliminary data.</text>
</comment>
<name>A0A396IA70_MEDTR</name>
<proteinExistence type="predicted"/>
<evidence type="ECO:0000313" key="1">
    <source>
        <dbReference type="EMBL" id="RHN61688.1"/>
    </source>
</evidence>
<sequence length="53" mass="6093">MILMSQIQVGQKLRQDIAGNQVKVNVNQIVEQTLIDLVWMVVMPTKIFHISFP</sequence>
<reference evidence="1" key="1">
    <citation type="journal article" date="2018" name="Nat. Plants">
        <title>Whole-genome landscape of Medicago truncatula symbiotic genes.</title>
        <authorList>
            <person name="Pecrix Y."/>
            <person name="Gamas P."/>
            <person name="Carrere S."/>
        </authorList>
    </citation>
    <scope>NUCLEOTIDE SEQUENCE</scope>
    <source>
        <tissue evidence="1">Leaves</tissue>
    </source>
</reference>
<dbReference type="Gramene" id="rna24177">
    <property type="protein sequence ID" value="RHN61688.1"/>
    <property type="gene ID" value="gene24177"/>
</dbReference>
<dbReference type="EMBL" id="PSQE01000004">
    <property type="protein sequence ID" value="RHN61688.1"/>
    <property type="molecule type" value="Genomic_DNA"/>
</dbReference>
<protein>
    <submittedName>
        <fullName evidence="1">Uncharacterized protein</fullName>
    </submittedName>
</protein>
<dbReference type="AlphaFoldDB" id="A0A396IA70"/>
<gene>
    <name evidence="1" type="ORF">MtrunA17_Chr4g0039361</name>
</gene>
<dbReference type="Proteomes" id="UP000265566">
    <property type="component" value="Chromosome 4"/>
</dbReference>
<accession>A0A396IA70</accession>